<dbReference type="AlphaFoldDB" id="A0AAV3PLR9"/>
<dbReference type="InterPro" id="IPR044173">
    <property type="entry name" value="CASPL"/>
</dbReference>
<dbReference type="Pfam" id="PF04535">
    <property type="entry name" value="CASP_dom"/>
    <property type="match status" value="1"/>
</dbReference>
<evidence type="ECO:0000256" key="6">
    <source>
        <dbReference type="ARBA" id="ARBA00022989"/>
    </source>
</evidence>
<name>A0AAV3PLR9_LITER</name>
<evidence type="ECO:0000313" key="10">
    <source>
        <dbReference type="EMBL" id="GAA0152146.1"/>
    </source>
</evidence>
<evidence type="ECO:0000256" key="2">
    <source>
        <dbReference type="ARBA" id="ARBA00007651"/>
    </source>
</evidence>
<dbReference type="NCBIfam" id="TIGR01569">
    <property type="entry name" value="A_tha_TIGR01569"/>
    <property type="match status" value="1"/>
</dbReference>
<keyword evidence="11" id="KW-1185">Reference proteome</keyword>
<protein>
    <recommendedName>
        <fullName evidence="8">CASP-like protein</fullName>
    </recommendedName>
</protein>
<feature type="transmembrane region" description="Helical" evidence="8">
    <location>
        <begin position="118"/>
        <end position="146"/>
    </location>
</feature>
<dbReference type="GO" id="GO:0005886">
    <property type="term" value="C:plasma membrane"/>
    <property type="evidence" value="ECO:0007669"/>
    <property type="project" value="UniProtKB-SubCell"/>
</dbReference>
<comment type="subcellular location">
    <subcellularLocation>
        <location evidence="1 8">Cell membrane</location>
        <topology evidence="1 8">Multi-pass membrane protein</topology>
    </subcellularLocation>
</comment>
<comment type="similarity">
    <text evidence="2 8">Belongs to the Casparian strip membrane proteins (CASP) family.</text>
</comment>
<comment type="subunit">
    <text evidence="3 8">Homodimer and heterodimers.</text>
</comment>
<dbReference type="InterPro" id="IPR006702">
    <property type="entry name" value="CASP_dom"/>
</dbReference>
<evidence type="ECO:0000313" key="11">
    <source>
        <dbReference type="Proteomes" id="UP001454036"/>
    </source>
</evidence>
<reference evidence="10 11" key="1">
    <citation type="submission" date="2024-01" db="EMBL/GenBank/DDBJ databases">
        <title>The complete chloroplast genome sequence of Lithospermum erythrorhizon: insights into the phylogenetic relationship among Boraginaceae species and the maternal lineages of purple gromwells.</title>
        <authorList>
            <person name="Okada T."/>
            <person name="Watanabe K."/>
        </authorList>
    </citation>
    <scope>NUCLEOTIDE SEQUENCE [LARGE SCALE GENOMIC DNA]</scope>
</reference>
<dbReference type="Proteomes" id="UP001454036">
    <property type="component" value="Unassembled WGS sequence"/>
</dbReference>
<keyword evidence="5 8" id="KW-0812">Transmembrane</keyword>
<evidence type="ECO:0000256" key="3">
    <source>
        <dbReference type="ARBA" id="ARBA00011489"/>
    </source>
</evidence>
<comment type="caution">
    <text evidence="10">The sequence shown here is derived from an EMBL/GenBank/DDBJ whole genome shotgun (WGS) entry which is preliminary data.</text>
</comment>
<organism evidence="10 11">
    <name type="scientific">Lithospermum erythrorhizon</name>
    <name type="common">Purple gromwell</name>
    <name type="synonym">Lithospermum officinale var. erythrorhizon</name>
    <dbReference type="NCBI Taxonomy" id="34254"/>
    <lineage>
        <taxon>Eukaryota</taxon>
        <taxon>Viridiplantae</taxon>
        <taxon>Streptophyta</taxon>
        <taxon>Embryophyta</taxon>
        <taxon>Tracheophyta</taxon>
        <taxon>Spermatophyta</taxon>
        <taxon>Magnoliopsida</taxon>
        <taxon>eudicotyledons</taxon>
        <taxon>Gunneridae</taxon>
        <taxon>Pentapetalae</taxon>
        <taxon>asterids</taxon>
        <taxon>lamiids</taxon>
        <taxon>Boraginales</taxon>
        <taxon>Boraginaceae</taxon>
        <taxon>Boraginoideae</taxon>
        <taxon>Lithospermeae</taxon>
        <taxon>Lithospermum</taxon>
    </lineage>
</organism>
<evidence type="ECO:0000256" key="8">
    <source>
        <dbReference type="RuleBase" id="RU361233"/>
    </source>
</evidence>
<dbReference type="PANTHER" id="PTHR36488">
    <property type="entry name" value="CASP-LIKE PROTEIN 1U1"/>
    <property type="match status" value="1"/>
</dbReference>
<dbReference type="PANTHER" id="PTHR36488:SF8">
    <property type="entry name" value="CASP-LIKE PROTEIN 1U1"/>
    <property type="match status" value="1"/>
</dbReference>
<evidence type="ECO:0000256" key="5">
    <source>
        <dbReference type="ARBA" id="ARBA00022692"/>
    </source>
</evidence>
<accession>A0AAV3PLR9</accession>
<evidence type="ECO:0000256" key="1">
    <source>
        <dbReference type="ARBA" id="ARBA00004651"/>
    </source>
</evidence>
<evidence type="ECO:0000256" key="7">
    <source>
        <dbReference type="ARBA" id="ARBA00023136"/>
    </source>
</evidence>
<feature type="domain" description="Casparian strip membrane protein" evidence="9">
    <location>
        <begin position="23"/>
        <end position="180"/>
    </location>
</feature>
<keyword evidence="6 8" id="KW-1133">Transmembrane helix</keyword>
<dbReference type="InterPro" id="IPR006459">
    <property type="entry name" value="CASP/CASPL"/>
</dbReference>
<feature type="transmembrane region" description="Helical" evidence="8">
    <location>
        <begin position="80"/>
        <end position="106"/>
    </location>
</feature>
<keyword evidence="4 8" id="KW-1003">Cell membrane</keyword>
<feature type="transmembrane region" description="Helical" evidence="8">
    <location>
        <begin position="29"/>
        <end position="48"/>
    </location>
</feature>
<feature type="transmembrane region" description="Helical" evidence="8">
    <location>
        <begin position="166"/>
        <end position="191"/>
    </location>
</feature>
<proteinExistence type="inferred from homology"/>
<evidence type="ECO:0000259" key="9">
    <source>
        <dbReference type="Pfam" id="PF04535"/>
    </source>
</evidence>
<evidence type="ECO:0000256" key="4">
    <source>
        <dbReference type="ARBA" id="ARBA00022475"/>
    </source>
</evidence>
<keyword evidence="7 8" id="KW-0472">Membrane</keyword>
<gene>
    <name evidence="10" type="ORF">LIER_10699</name>
</gene>
<sequence>MKETESTPVAVSVVPVPKSHSKLIEMAEVFLRILMVVLSITALVLIATSEQTKTIMVPIPGFPAPVPVPVTAKFQYLPQVVYLVVAVSAFILYGIITTLVSLSTLIKFKPTFISKLTIYIVILDVLFLGIMASAGGAAAGASYIGFKGNKHTGWQKLCHITSKFCWQAGSGVVISLVASIVQLLLIVLFVVSQYKKIPNKVHWQQNGL</sequence>
<dbReference type="EMBL" id="BAABME010001924">
    <property type="protein sequence ID" value="GAA0152146.1"/>
    <property type="molecule type" value="Genomic_DNA"/>
</dbReference>